<feature type="region of interest" description="Disordered" evidence="1">
    <location>
        <begin position="169"/>
        <end position="243"/>
    </location>
</feature>
<dbReference type="AlphaFoldDB" id="A0A7J7IDD8"/>
<dbReference type="Proteomes" id="UP000530660">
    <property type="component" value="Unassembled WGS sequence"/>
</dbReference>
<dbReference type="EMBL" id="VWRR01000016">
    <property type="protein sequence ID" value="KAF6001048.1"/>
    <property type="molecule type" value="Genomic_DNA"/>
</dbReference>
<keyword evidence="3" id="KW-1185">Reference proteome</keyword>
<sequence>MSAPFEAGAATSATQANAGGELLHESAPTDSIEATAALLDALSRVKQLEEELAGERRRRVALENEVQQLKAQNVHIQQQLEAEEEALTNRLNKRLNELRLEKEQLARDIEREEEYLTNTLQQRLEQLKKEKIDMENALEAEQEAIANRLQREVEKLQKEKAALEKQLSQYARSSLDLPPATPSDSESERDSARARRSFSRDSGRRISAAAFRARLEQSRMPGTASTSSQGTPPGTPPRPKERS</sequence>
<feature type="compositionally biased region" description="Basic and acidic residues" evidence="1">
    <location>
        <begin position="186"/>
        <end position="204"/>
    </location>
</feature>
<feature type="compositionally biased region" description="Low complexity" evidence="1">
    <location>
        <begin position="221"/>
        <end position="232"/>
    </location>
</feature>
<proteinExistence type="predicted"/>
<evidence type="ECO:0000313" key="3">
    <source>
        <dbReference type="Proteomes" id="UP000530660"/>
    </source>
</evidence>
<accession>A0A7J7IDD8</accession>
<dbReference type="Pfam" id="PF09755">
    <property type="entry name" value="DUF2046"/>
    <property type="match status" value="1"/>
</dbReference>
<dbReference type="InterPro" id="IPR019152">
    <property type="entry name" value="DUF2046"/>
</dbReference>
<organism evidence="2 3">
    <name type="scientific">Cyanidiococcus yangmingshanensis</name>
    <dbReference type="NCBI Taxonomy" id="2690220"/>
    <lineage>
        <taxon>Eukaryota</taxon>
        <taxon>Rhodophyta</taxon>
        <taxon>Bangiophyceae</taxon>
        <taxon>Cyanidiales</taxon>
        <taxon>Cyanidiaceae</taxon>
        <taxon>Cyanidiococcus</taxon>
    </lineage>
</organism>
<feature type="compositionally biased region" description="Low complexity" evidence="1">
    <location>
        <begin position="7"/>
        <end position="20"/>
    </location>
</feature>
<protein>
    <submittedName>
        <fullName evidence="2">Coiled-coil domain-containing protein 6</fullName>
    </submittedName>
</protein>
<reference evidence="2 3" key="1">
    <citation type="journal article" date="2020" name="J. Phycol.">
        <title>Comparative genome analysis reveals Cyanidiococcus gen. nov., a new extremophilic red algal genus sister to Cyanidioschyzon (Cyanidioschyzonaceae, Rhodophyta).</title>
        <authorList>
            <person name="Liu S.-L."/>
            <person name="Chiang Y.-R."/>
            <person name="Yoon H.S."/>
            <person name="Fu H.-Y."/>
        </authorList>
    </citation>
    <scope>NUCLEOTIDE SEQUENCE [LARGE SCALE GENOMIC DNA]</scope>
    <source>
        <strain evidence="2 3">THAL066</strain>
    </source>
</reference>
<evidence type="ECO:0000256" key="1">
    <source>
        <dbReference type="SAM" id="MobiDB-lite"/>
    </source>
</evidence>
<gene>
    <name evidence="2" type="primary">CCDC6</name>
    <name evidence="2" type="ORF">F1559_001978</name>
</gene>
<dbReference type="PANTHER" id="PTHR15276:SF0">
    <property type="entry name" value="COILED-COIL DOMAIN-CONTAINING PROTEIN 6"/>
    <property type="match status" value="1"/>
</dbReference>
<dbReference type="PANTHER" id="PTHR15276">
    <property type="entry name" value="H4 D10S170 PROTEIN-RELATED"/>
    <property type="match status" value="1"/>
</dbReference>
<dbReference type="OrthoDB" id="78858at2759"/>
<feature type="region of interest" description="Disordered" evidence="1">
    <location>
        <begin position="1"/>
        <end position="26"/>
    </location>
</feature>
<comment type="caution">
    <text evidence="2">The sequence shown here is derived from an EMBL/GenBank/DDBJ whole genome shotgun (WGS) entry which is preliminary data.</text>
</comment>
<evidence type="ECO:0000313" key="2">
    <source>
        <dbReference type="EMBL" id="KAF6001048.1"/>
    </source>
</evidence>
<name>A0A7J7IDD8_9RHOD</name>